<dbReference type="SUPFAM" id="SSF53098">
    <property type="entry name" value="Ribonuclease H-like"/>
    <property type="match status" value="1"/>
</dbReference>
<dbReference type="GO" id="GO:0046872">
    <property type="term" value="F:metal ion binding"/>
    <property type="evidence" value="ECO:0007669"/>
    <property type="project" value="UniProtKB-KW"/>
</dbReference>
<dbReference type="Proteomes" id="UP000735302">
    <property type="component" value="Unassembled WGS sequence"/>
</dbReference>
<dbReference type="SUPFAM" id="SSF51556">
    <property type="entry name" value="Metallo-dependent hydrolases"/>
    <property type="match status" value="1"/>
</dbReference>
<dbReference type="Pfam" id="PF01026">
    <property type="entry name" value="TatD_DNase"/>
    <property type="match status" value="1"/>
</dbReference>
<name>A0AAV4BCH3_9GAST</name>
<sequence length="331" mass="36104">MREIKAEAVAVICDEMSDDIGSAESGKVKSLSLSTRFLEATNSSSVAAAVVSTLVEFQVDFSNVVTFNSDNVSYMKKAYREVLRGLMPNSTHVTCMAHIMNLLGEALRKPFDLTNKYVKAANAIFWNAGARKAWYLRYLSQHNVTPKMPPNPIGTRNVHSRSAGNHCIQLLRELDARNVLLHAFDGRASVAMDGASRGFFFSVTASICRDPQVQKMVKCLPLDTMMVETDAPAIAPVKGETNEPANVLISCEYIAKIKKEPTYETGLGGWRLPSQAPETEAPVSPETRVWLPRQCGDVGGTVASVSTLRSAGTLLSRVRFPPPASRLDGEP</sequence>
<keyword evidence="3" id="KW-0378">Hydrolase</keyword>
<reference evidence="5 6" key="1">
    <citation type="journal article" date="2021" name="Elife">
        <title>Chloroplast acquisition without the gene transfer in kleptoplastic sea slugs, Plakobranchus ocellatus.</title>
        <authorList>
            <person name="Maeda T."/>
            <person name="Takahashi S."/>
            <person name="Yoshida T."/>
            <person name="Shimamura S."/>
            <person name="Takaki Y."/>
            <person name="Nagai Y."/>
            <person name="Toyoda A."/>
            <person name="Suzuki Y."/>
            <person name="Arimoto A."/>
            <person name="Ishii H."/>
            <person name="Satoh N."/>
            <person name="Nishiyama T."/>
            <person name="Hasebe M."/>
            <person name="Maruyama T."/>
            <person name="Minagawa J."/>
            <person name="Obokata J."/>
            <person name="Shigenobu S."/>
        </authorList>
    </citation>
    <scope>NUCLEOTIDE SEQUENCE [LARGE SCALE GENOMIC DNA]</scope>
</reference>
<organism evidence="5 6">
    <name type="scientific">Plakobranchus ocellatus</name>
    <dbReference type="NCBI Taxonomy" id="259542"/>
    <lineage>
        <taxon>Eukaryota</taxon>
        <taxon>Metazoa</taxon>
        <taxon>Spiralia</taxon>
        <taxon>Lophotrochozoa</taxon>
        <taxon>Mollusca</taxon>
        <taxon>Gastropoda</taxon>
        <taxon>Heterobranchia</taxon>
        <taxon>Euthyneura</taxon>
        <taxon>Panpulmonata</taxon>
        <taxon>Sacoglossa</taxon>
        <taxon>Placobranchoidea</taxon>
        <taxon>Plakobranchidae</taxon>
        <taxon>Plakobranchus</taxon>
    </lineage>
</organism>
<keyword evidence="5" id="KW-0540">Nuclease</keyword>
<dbReference type="EMBL" id="BLXT01004769">
    <property type="protein sequence ID" value="GFO17258.1"/>
    <property type="molecule type" value="Genomic_DNA"/>
</dbReference>
<dbReference type="InterPro" id="IPR001130">
    <property type="entry name" value="TatD-like"/>
</dbReference>
<gene>
    <name evidence="5" type="ORF">PoB_004376300</name>
</gene>
<dbReference type="AlphaFoldDB" id="A0AAV4BCH3"/>
<comment type="function">
    <text evidence="4">Exhibits 3'-exonuclease activities and apurinic/apyrimidinic (AP) endonuclease (in vitro). Show preferential AP endonuclease activity on double-stranded DNA substrates and 3'- exonuclease activity on single-stranded DNA.</text>
</comment>
<evidence type="ECO:0000313" key="5">
    <source>
        <dbReference type="EMBL" id="GFO17258.1"/>
    </source>
</evidence>
<evidence type="ECO:0000256" key="1">
    <source>
        <dbReference type="ARBA" id="ARBA00009275"/>
    </source>
</evidence>
<keyword evidence="5" id="KW-0269">Exonuclease</keyword>
<accession>A0AAV4BCH3</accession>
<evidence type="ECO:0000256" key="3">
    <source>
        <dbReference type="ARBA" id="ARBA00022801"/>
    </source>
</evidence>
<dbReference type="InterPro" id="IPR032466">
    <property type="entry name" value="Metal_Hydrolase"/>
</dbReference>
<dbReference type="PANTHER" id="PTHR46317">
    <property type="entry name" value="HYDROLASE OF PHP SUPERFAMILY-RELATED PROTEIN"/>
    <property type="match status" value="1"/>
</dbReference>
<dbReference type="PANTHER" id="PTHR46317:SF1">
    <property type="entry name" value="HYDROLASE, TATD FAMILY"/>
    <property type="match status" value="1"/>
</dbReference>
<keyword evidence="6" id="KW-1185">Reference proteome</keyword>
<evidence type="ECO:0000256" key="4">
    <source>
        <dbReference type="ARBA" id="ARBA00093287"/>
    </source>
</evidence>
<proteinExistence type="inferred from homology"/>
<keyword evidence="2" id="KW-0479">Metal-binding</keyword>
<evidence type="ECO:0000313" key="6">
    <source>
        <dbReference type="Proteomes" id="UP000735302"/>
    </source>
</evidence>
<evidence type="ECO:0000256" key="2">
    <source>
        <dbReference type="ARBA" id="ARBA00022723"/>
    </source>
</evidence>
<protein>
    <submittedName>
        <fullName evidence="5">3'-5' ssDNA/RNA exonuclease tatd</fullName>
    </submittedName>
</protein>
<dbReference type="Gene3D" id="3.20.20.140">
    <property type="entry name" value="Metal-dependent hydrolases"/>
    <property type="match status" value="1"/>
</dbReference>
<dbReference type="GO" id="GO:0004527">
    <property type="term" value="F:exonuclease activity"/>
    <property type="evidence" value="ECO:0007669"/>
    <property type="project" value="UniProtKB-KW"/>
</dbReference>
<comment type="caution">
    <text evidence="5">The sequence shown here is derived from an EMBL/GenBank/DDBJ whole genome shotgun (WGS) entry which is preliminary data.</text>
</comment>
<dbReference type="InterPro" id="IPR012337">
    <property type="entry name" value="RNaseH-like_sf"/>
</dbReference>
<comment type="similarity">
    <text evidence="1">Belongs to the metallo-dependent hydrolases superfamily. TatD-type hydrolase family.</text>
</comment>